<gene>
    <name evidence="2" type="ORF">EH31_04690</name>
</gene>
<reference evidence="2 3" key="1">
    <citation type="submission" date="2014-04" db="EMBL/GenBank/DDBJ databases">
        <title>A comprehensive comparison of genomes of Erythrobacter spp. strains.</title>
        <authorList>
            <person name="Zheng Q."/>
        </authorList>
    </citation>
    <scope>NUCLEOTIDE SEQUENCE [LARGE SCALE GENOMIC DNA]</scope>
    <source>
        <strain evidence="2 3">DSM 6997</strain>
    </source>
</reference>
<evidence type="ECO:0000256" key="1">
    <source>
        <dbReference type="SAM" id="Phobius"/>
    </source>
</evidence>
<comment type="caution">
    <text evidence="2">The sequence shown here is derived from an EMBL/GenBank/DDBJ whole genome shotgun (WGS) entry which is preliminary data.</text>
</comment>
<accession>A0A074MGL9</accession>
<dbReference type="AlphaFoldDB" id="A0A074MGL9"/>
<organism evidence="2 3">
    <name type="scientific">Erythrobacter longus</name>
    <dbReference type="NCBI Taxonomy" id="1044"/>
    <lineage>
        <taxon>Bacteria</taxon>
        <taxon>Pseudomonadati</taxon>
        <taxon>Pseudomonadota</taxon>
        <taxon>Alphaproteobacteria</taxon>
        <taxon>Sphingomonadales</taxon>
        <taxon>Erythrobacteraceae</taxon>
        <taxon>Erythrobacter/Porphyrobacter group</taxon>
        <taxon>Erythrobacter</taxon>
    </lineage>
</organism>
<name>A0A074MGL9_ERYLO</name>
<proteinExistence type="predicted"/>
<dbReference type="Proteomes" id="UP000027647">
    <property type="component" value="Unassembled WGS sequence"/>
</dbReference>
<dbReference type="EMBL" id="JMIW01000001">
    <property type="protein sequence ID" value="KEO91975.1"/>
    <property type="molecule type" value="Genomic_DNA"/>
</dbReference>
<dbReference type="STRING" id="1044.EH31_04690"/>
<keyword evidence="1" id="KW-1133">Transmembrane helix</keyword>
<evidence type="ECO:0000313" key="3">
    <source>
        <dbReference type="Proteomes" id="UP000027647"/>
    </source>
</evidence>
<feature type="transmembrane region" description="Helical" evidence="1">
    <location>
        <begin position="6"/>
        <end position="29"/>
    </location>
</feature>
<keyword evidence="1" id="KW-0812">Transmembrane</keyword>
<protein>
    <submittedName>
        <fullName evidence="2">Uncharacterized protein</fullName>
    </submittedName>
</protein>
<dbReference type="OrthoDB" id="7390545at2"/>
<dbReference type="RefSeq" id="WP_034958352.1">
    <property type="nucleotide sequence ID" value="NZ_JMIW01000001.1"/>
</dbReference>
<evidence type="ECO:0000313" key="2">
    <source>
        <dbReference type="EMBL" id="KEO91975.1"/>
    </source>
</evidence>
<keyword evidence="3" id="KW-1185">Reference proteome</keyword>
<keyword evidence="1" id="KW-0472">Membrane</keyword>
<sequence>MGDIIEQLYMAFVGMLSLAFFGGLAFYIIHASNSRWREYELLYAVIEPRVPIAKKLAGMVRISQPGFRWGHLSGDLKSHRHPPVVVGVHDDGLTLSIAPPFRYGCRDLFLPFSKMSVEPTQWDMLDNTYGIRMEGVEGIEILMFANILEWAALESEVLALMLQRAEIIRGLESA</sequence>